<proteinExistence type="predicted"/>
<accession>A0A0F9GAZ5</accession>
<feature type="non-terminal residue" evidence="1">
    <location>
        <position position="1"/>
    </location>
</feature>
<dbReference type="EMBL" id="LAZR01029196">
    <property type="protein sequence ID" value="KKL60302.1"/>
    <property type="molecule type" value="Genomic_DNA"/>
</dbReference>
<dbReference type="AlphaFoldDB" id="A0A0F9GAZ5"/>
<gene>
    <name evidence="1" type="ORF">LCGC14_2206660</name>
</gene>
<sequence>PKMQAMLGRLGWNIMTRREQEARRRALAVFEMGTGIVFVGSGS</sequence>
<reference evidence="1" key="1">
    <citation type="journal article" date="2015" name="Nature">
        <title>Complex archaea that bridge the gap between prokaryotes and eukaryotes.</title>
        <authorList>
            <person name="Spang A."/>
            <person name="Saw J.H."/>
            <person name="Jorgensen S.L."/>
            <person name="Zaremba-Niedzwiedzka K."/>
            <person name="Martijn J."/>
            <person name="Lind A.E."/>
            <person name="van Eijk R."/>
            <person name="Schleper C."/>
            <person name="Guy L."/>
            <person name="Ettema T.J."/>
        </authorList>
    </citation>
    <scope>NUCLEOTIDE SEQUENCE</scope>
</reference>
<comment type="caution">
    <text evidence="1">The sequence shown here is derived from an EMBL/GenBank/DDBJ whole genome shotgun (WGS) entry which is preliminary data.</text>
</comment>
<evidence type="ECO:0000313" key="1">
    <source>
        <dbReference type="EMBL" id="KKL60302.1"/>
    </source>
</evidence>
<organism evidence="1">
    <name type="scientific">marine sediment metagenome</name>
    <dbReference type="NCBI Taxonomy" id="412755"/>
    <lineage>
        <taxon>unclassified sequences</taxon>
        <taxon>metagenomes</taxon>
        <taxon>ecological metagenomes</taxon>
    </lineage>
</organism>
<name>A0A0F9GAZ5_9ZZZZ</name>
<protein>
    <submittedName>
        <fullName evidence="1">Uncharacterized protein</fullName>
    </submittedName>
</protein>